<dbReference type="OrthoDB" id="9796575at2"/>
<dbReference type="Pfam" id="PF03658">
    <property type="entry name" value="Ub-RnfH"/>
    <property type="match status" value="1"/>
</dbReference>
<reference evidence="4 5" key="1">
    <citation type="submission" date="2019-01" db="EMBL/GenBank/DDBJ databases">
        <authorList>
            <person name="Chen W.-M."/>
        </authorList>
    </citation>
    <scope>NUCLEOTIDE SEQUENCE [LARGE SCALE GENOMIC DNA]</scope>
    <source>
        <strain evidence="4 5">CCP-18</strain>
    </source>
</reference>
<gene>
    <name evidence="4" type="ORF">EOD73_15850</name>
</gene>
<evidence type="ECO:0000256" key="3">
    <source>
        <dbReference type="SAM" id="MobiDB-lite"/>
    </source>
</evidence>
<feature type="region of interest" description="Disordered" evidence="3">
    <location>
        <begin position="87"/>
        <end position="106"/>
    </location>
</feature>
<dbReference type="SUPFAM" id="SSF54285">
    <property type="entry name" value="MoaD/ThiS"/>
    <property type="match status" value="1"/>
</dbReference>
<dbReference type="Proteomes" id="UP000288587">
    <property type="component" value="Unassembled WGS sequence"/>
</dbReference>
<dbReference type="PANTHER" id="PTHR37483:SF1">
    <property type="entry name" value="UPF0125 PROTEIN RATB"/>
    <property type="match status" value="1"/>
</dbReference>
<evidence type="ECO:0000256" key="2">
    <source>
        <dbReference type="HAMAP-Rule" id="MF_00460"/>
    </source>
</evidence>
<organism evidence="4 5">
    <name type="scientific">Inhella crocodyli</name>
    <dbReference type="NCBI Taxonomy" id="2499851"/>
    <lineage>
        <taxon>Bacteria</taxon>
        <taxon>Pseudomonadati</taxon>
        <taxon>Pseudomonadota</taxon>
        <taxon>Betaproteobacteria</taxon>
        <taxon>Burkholderiales</taxon>
        <taxon>Sphaerotilaceae</taxon>
        <taxon>Inhella</taxon>
    </lineage>
</organism>
<keyword evidence="5" id="KW-1185">Reference proteome</keyword>
<evidence type="ECO:0000256" key="1">
    <source>
        <dbReference type="ARBA" id="ARBA00010645"/>
    </source>
</evidence>
<proteinExistence type="inferred from homology"/>
<sequence>MGRGDLTVRVLRAPVEGGVESQELRLPAASTVGDALATLGWTLGEAESVGVWGRKVALTEALRDGDRVEVYRPLTVDPMLARHRRHALQGGRRIVSRHRPAGPKSG</sequence>
<evidence type="ECO:0000313" key="4">
    <source>
        <dbReference type="EMBL" id="RVT83033.1"/>
    </source>
</evidence>
<dbReference type="EMBL" id="SACM01000005">
    <property type="protein sequence ID" value="RVT83033.1"/>
    <property type="molecule type" value="Genomic_DNA"/>
</dbReference>
<dbReference type="InterPro" id="IPR005346">
    <property type="entry name" value="RnfH"/>
</dbReference>
<dbReference type="InterPro" id="IPR016155">
    <property type="entry name" value="Mopterin_synth/thiamin_S_b"/>
</dbReference>
<protein>
    <recommendedName>
        <fullName evidence="2">UPF0125 protein EOD73_15850</fullName>
    </recommendedName>
</protein>
<accession>A0A3S2UXF4</accession>
<dbReference type="AlphaFoldDB" id="A0A3S2UXF4"/>
<dbReference type="InterPro" id="IPR037021">
    <property type="entry name" value="RnfH_sf"/>
</dbReference>
<dbReference type="HAMAP" id="MF_00460">
    <property type="entry name" value="UPF0125_RnfH"/>
    <property type="match status" value="1"/>
</dbReference>
<comment type="caution">
    <text evidence="4">The sequence shown here is derived from an EMBL/GenBank/DDBJ whole genome shotgun (WGS) entry which is preliminary data.</text>
</comment>
<evidence type="ECO:0000313" key="5">
    <source>
        <dbReference type="Proteomes" id="UP000288587"/>
    </source>
</evidence>
<comment type="similarity">
    <text evidence="1 2">Belongs to the UPF0125 (RnfH) family.</text>
</comment>
<dbReference type="Gene3D" id="3.10.20.280">
    <property type="entry name" value="RnfH-like"/>
    <property type="match status" value="1"/>
</dbReference>
<dbReference type="PANTHER" id="PTHR37483">
    <property type="entry name" value="UPF0125 PROTEIN RATB"/>
    <property type="match status" value="1"/>
</dbReference>
<dbReference type="RefSeq" id="WP_127684014.1">
    <property type="nucleotide sequence ID" value="NZ_SACM01000005.1"/>
</dbReference>
<feature type="compositionally biased region" description="Basic residues" evidence="3">
    <location>
        <begin position="94"/>
        <end position="106"/>
    </location>
</feature>
<name>A0A3S2UXF4_9BURK</name>